<dbReference type="AlphaFoldDB" id="A0A919GRH6"/>
<dbReference type="InterPro" id="IPR036271">
    <property type="entry name" value="Tet_transcr_reg_TetR-rel_C_sf"/>
</dbReference>
<evidence type="ECO:0000259" key="5">
    <source>
        <dbReference type="PROSITE" id="PS50977"/>
    </source>
</evidence>
<keyword evidence="1" id="KW-0805">Transcription regulation</keyword>
<dbReference type="Proteomes" id="UP000603708">
    <property type="component" value="Unassembled WGS sequence"/>
</dbReference>
<dbReference type="GO" id="GO:0003700">
    <property type="term" value="F:DNA-binding transcription factor activity"/>
    <property type="evidence" value="ECO:0007669"/>
    <property type="project" value="TreeGrafter"/>
</dbReference>
<dbReference type="Gene3D" id="1.10.357.10">
    <property type="entry name" value="Tetracycline Repressor, domain 2"/>
    <property type="match status" value="1"/>
</dbReference>
<proteinExistence type="predicted"/>
<comment type="caution">
    <text evidence="6">The sequence shown here is derived from an EMBL/GenBank/DDBJ whole genome shotgun (WGS) entry which is preliminary data.</text>
</comment>
<accession>A0A919GRH6</accession>
<evidence type="ECO:0000313" key="6">
    <source>
        <dbReference type="EMBL" id="GHH88711.1"/>
    </source>
</evidence>
<feature type="domain" description="HTH tetR-type" evidence="5">
    <location>
        <begin position="19"/>
        <end position="78"/>
    </location>
</feature>
<evidence type="ECO:0000256" key="1">
    <source>
        <dbReference type="ARBA" id="ARBA00023015"/>
    </source>
</evidence>
<evidence type="ECO:0000256" key="3">
    <source>
        <dbReference type="ARBA" id="ARBA00023163"/>
    </source>
</evidence>
<gene>
    <name evidence="6" type="ORF">GCM10018793_69320</name>
</gene>
<evidence type="ECO:0000256" key="4">
    <source>
        <dbReference type="PROSITE-ProRule" id="PRU00335"/>
    </source>
</evidence>
<dbReference type="RefSeq" id="WP_189939044.1">
    <property type="nucleotide sequence ID" value="NZ_BNCD01000041.1"/>
</dbReference>
<dbReference type="Pfam" id="PF21597">
    <property type="entry name" value="TetR_C_43"/>
    <property type="match status" value="1"/>
</dbReference>
<dbReference type="InterPro" id="IPR009057">
    <property type="entry name" value="Homeodomain-like_sf"/>
</dbReference>
<keyword evidence="3" id="KW-0804">Transcription</keyword>
<dbReference type="InterPro" id="IPR049445">
    <property type="entry name" value="TetR_SbtR-like_C"/>
</dbReference>
<protein>
    <submittedName>
        <fullName evidence="6">TetR family transcriptional regulator</fullName>
    </submittedName>
</protein>
<feature type="DNA-binding region" description="H-T-H motif" evidence="4">
    <location>
        <begin position="41"/>
        <end position="60"/>
    </location>
</feature>
<sequence>MKSERPDPRSAPRLRKDAARNRERIVGAARREFATGGIDASLEQVARSAGVAIGTLYRHFPTRVDLLLAAFEEKFDSFMAAADAALAAEDPWVGLSSYLEALCGMQAGDRGFNDFVSMRFPACEETEAMHDRVCDVMERILVRAREAGAVRRDLTIADLITVTWANSRIIEATAGIAPDAWRRHLLLMLDAFRPHGEAELGEPPLTDGQLYQAMARLSS</sequence>
<dbReference type="SUPFAM" id="SSF48498">
    <property type="entry name" value="Tetracyclin repressor-like, C-terminal domain"/>
    <property type="match status" value="1"/>
</dbReference>
<dbReference type="PANTHER" id="PTHR30055">
    <property type="entry name" value="HTH-TYPE TRANSCRIPTIONAL REGULATOR RUTR"/>
    <property type="match status" value="1"/>
</dbReference>
<dbReference type="GO" id="GO:0000976">
    <property type="term" value="F:transcription cis-regulatory region binding"/>
    <property type="evidence" value="ECO:0007669"/>
    <property type="project" value="TreeGrafter"/>
</dbReference>
<dbReference type="InterPro" id="IPR001647">
    <property type="entry name" value="HTH_TetR"/>
</dbReference>
<dbReference type="SUPFAM" id="SSF46689">
    <property type="entry name" value="Homeodomain-like"/>
    <property type="match status" value="1"/>
</dbReference>
<reference evidence="6" key="2">
    <citation type="submission" date="2020-09" db="EMBL/GenBank/DDBJ databases">
        <authorList>
            <person name="Sun Q."/>
            <person name="Ohkuma M."/>
        </authorList>
    </citation>
    <scope>NUCLEOTIDE SEQUENCE</scope>
    <source>
        <strain evidence="6">JCM 5069</strain>
    </source>
</reference>
<evidence type="ECO:0000313" key="7">
    <source>
        <dbReference type="Proteomes" id="UP000603708"/>
    </source>
</evidence>
<dbReference type="Pfam" id="PF00440">
    <property type="entry name" value="TetR_N"/>
    <property type="match status" value="1"/>
</dbReference>
<dbReference type="PANTHER" id="PTHR30055:SF234">
    <property type="entry name" value="HTH-TYPE TRANSCRIPTIONAL REGULATOR BETI"/>
    <property type="match status" value="1"/>
</dbReference>
<keyword evidence="7" id="KW-1185">Reference proteome</keyword>
<evidence type="ECO:0000256" key="2">
    <source>
        <dbReference type="ARBA" id="ARBA00023125"/>
    </source>
</evidence>
<dbReference type="PROSITE" id="PS50977">
    <property type="entry name" value="HTH_TETR_2"/>
    <property type="match status" value="1"/>
</dbReference>
<organism evidence="6 7">
    <name type="scientific">Streptomyces sulfonofaciens</name>
    <dbReference type="NCBI Taxonomy" id="68272"/>
    <lineage>
        <taxon>Bacteria</taxon>
        <taxon>Bacillati</taxon>
        <taxon>Actinomycetota</taxon>
        <taxon>Actinomycetes</taxon>
        <taxon>Kitasatosporales</taxon>
        <taxon>Streptomycetaceae</taxon>
        <taxon>Streptomyces</taxon>
    </lineage>
</organism>
<reference evidence="6" key="1">
    <citation type="journal article" date="2014" name="Int. J. Syst. Evol. Microbiol.">
        <title>Complete genome sequence of Corynebacterium casei LMG S-19264T (=DSM 44701T), isolated from a smear-ripened cheese.</title>
        <authorList>
            <consortium name="US DOE Joint Genome Institute (JGI-PGF)"/>
            <person name="Walter F."/>
            <person name="Albersmeier A."/>
            <person name="Kalinowski J."/>
            <person name="Ruckert C."/>
        </authorList>
    </citation>
    <scope>NUCLEOTIDE SEQUENCE</scope>
    <source>
        <strain evidence="6">JCM 5069</strain>
    </source>
</reference>
<dbReference type="InterPro" id="IPR050109">
    <property type="entry name" value="HTH-type_TetR-like_transc_reg"/>
</dbReference>
<dbReference type="EMBL" id="BNCD01000041">
    <property type="protein sequence ID" value="GHH88711.1"/>
    <property type="molecule type" value="Genomic_DNA"/>
</dbReference>
<name>A0A919GRH6_9ACTN</name>
<keyword evidence="2 4" id="KW-0238">DNA-binding</keyword>
<dbReference type="PRINTS" id="PR00455">
    <property type="entry name" value="HTHTETR"/>
</dbReference>